<evidence type="ECO:0000313" key="3">
    <source>
        <dbReference type="Proteomes" id="UP001370348"/>
    </source>
</evidence>
<dbReference type="RefSeq" id="WP_394820635.1">
    <property type="nucleotide sequence ID" value="NZ_CP089984.1"/>
</dbReference>
<keyword evidence="3" id="KW-1185">Reference proteome</keyword>
<proteinExistence type="predicted"/>
<feature type="compositionally biased region" description="Low complexity" evidence="1">
    <location>
        <begin position="528"/>
        <end position="537"/>
    </location>
</feature>
<feature type="compositionally biased region" description="Gly residues" evidence="1">
    <location>
        <begin position="538"/>
        <end position="565"/>
    </location>
</feature>
<protein>
    <submittedName>
        <fullName evidence="2">MYXO-CTERM sorting domain-containing protein</fullName>
    </submittedName>
</protein>
<dbReference type="EMBL" id="CP089984">
    <property type="protein sequence ID" value="WXB11020.1"/>
    <property type="molecule type" value="Genomic_DNA"/>
</dbReference>
<reference evidence="2 3" key="1">
    <citation type="submission" date="2021-12" db="EMBL/GenBank/DDBJ databases">
        <title>Discovery of the Pendulisporaceae a myxobacterial family with distinct sporulation behavior and unique specialized metabolism.</title>
        <authorList>
            <person name="Garcia R."/>
            <person name="Popoff A."/>
            <person name="Bader C.D."/>
            <person name="Loehr J."/>
            <person name="Walesch S."/>
            <person name="Walt C."/>
            <person name="Boldt J."/>
            <person name="Bunk B."/>
            <person name="Haeckl F.J.F.P.J."/>
            <person name="Gunesch A.P."/>
            <person name="Birkelbach J."/>
            <person name="Nuebel U."/>
            <person name="Pietschmann T."/>
            <person name="Bach T."/>
            <person name="Mueller R."/>
        </authorList>
    </citation>
    <scope>NUCLEOTIDE SEQUENCE [LARGE SCALE GENOMIC DNA]</scope>
    <source>
        <strain evidence="2 3">MSr11954</strain>
    </source>
</reference>
<name>A0ABZ2LKS5_9BACT</name>
<evidence type="ECO:0000256" key="1">
    <source>
        <dbReference type="SAM" id="MobiDB-lite"/>
    </source>
</evidence>
<evidence type="ECO:0000313" key="2">
    <source>
        <dbReference type="EMBL" id="WXB11020.1"/>
    </source>
</evidence>
<gene>
    <name evidence="2" type="ORF">LZC94_24430</name>
</gene>
<dbReference type="NCBIfam" id="TIGR03901">
    <property type="entry name" value="MYXO-CTERM"/>
    <property type="match status" value="1"/>
</dbReference>
<sequence>MAVADETGGPAVLLRTAQMTVKESAAGKIGKQTGAGVMDTSVAADANGNIFMTWTDSVKPNGQTGVQGAISIAQLTESGLQVTVPPKALPALNGERTHMRPLAAIGDNFLIDIFASEDNGNNNNNPQAVAWVFDKQGNMLNISNTTRGNNKEKPTNLIKLGGGDDQQYGPHSICPLGKDGNGESFLVGVQRNNQNAYVMKVKVEMQNNAAKVTVPYLTKVVNEAQHSRPQVECEPPGVAVKRRTRVITTVEANNQPADIGVRAVLFDVDTGKAVKSKLIAASAPRQNMYAVQPSVAFVSEDVVAIQWQKSANARRTRVKGNGHTGGENLSMLTTLKVSSGGDAFTKLDEASRVAPYQRHAHAIGSLYGGGAGTPAVAVMGGSSSGTGPGRVQMIPVDPVTGKISTLDPYKMYEVSTTSDVANLPARGKRNPQDQGAGFINGIGGLKNPGFGKPNGFMPEVASFTMSAIPGLKDLATATKDSRHSMFLTLVPSTWQEGIKTTPGRATSISDIKNGPSPTVVVPPPPVGQSPDGTDPFGNGPGNDPGNNSGGLGDDGEGGDMNAGAGGCSVGATNTTPAGVGALLAGMLAALTVVRRKRES</sequence>
<accession>A0ABZ2LKS5</accession>
<dbReference type="InterPro" id="IPR024038">
    <property type="entry name" value="MYXO-CTERM"/>
</dbReference>
<feature type="region of interest" description="Disordered" evidence="1">
    <location>
        <begin position="497"/>
        <end position="565"/>
    </location>
</feature>
<dbReference type="Proteomes" id="UP001370348">
    <property type="component" value="Chromosome"/>
</dbReference>
<organism evidence="2 3">
    <name type="scientific">Pendulispora albinea</name>
    <dbReference type="NCBI Taxonomy" id="2741071"/>
    <lineage>
        <taxon>Bacteria</taxon>
        <taxon>Pseudomonadati</taxon>
        <taxon>Myxococcota</taxon>
        <taxon>Myxococcia</taxon>
        <taxon>Myxococcales</taxon>
        <taxon>Sorangiineae</taxon>
        <taxon>Pendulisporaceae</taxon>
        <taxon>Pendulispora</taxon>
    </lineage>
</organism>